<dbReference type="PANTHER" id="PTHR21506:SF0">
    <property type="entry name" value="CONSERVED OLIGOMERIC GOLGI COMPLEX SUBUNIT 6"/>
    <property type="match status" value="1"/>
</dbReference>
<dbReference type="GO" id="GO:0006891">
    <property type="term" value="P:intra-Golgi vesicle-mediated transport"/>
    <property type="evidence" value="ECO:0007669"/>
    <property type="project" value="InterPro"/>
</dbReference>
<feature type="domain" description="Conserved Oligomeric Golgi complex subunit 6 C-terminal" evidence="2">
    <location>
        <begin position="681"/>
        <end position="821"/>
    </location>
</feature>
<dbReference type="EMBL" id="HBIX01033397">
    <property type="protein sequence ID" value="CAE0729112.1"/>
    <property type="molecule type" value="Transcribed_RNA"/>
</dbReference>
<gene>
    <name evidence="3" type="ORF">PAUS00366_LOCUS21896</name>
</gene>
<proteinExistence type="predicted"/>
<feature type="domain" description="Conserved Oligomeric Golgi complex subunit 6 C-terminal" evidence="2">
    <location>
        <begin position="289"/>
        <end position="544"/>
    </location>
</feature>
<dbReference type="Pfam" id="PF20653">
    <property type="entry name" value="COG6_C"/>
    <property type="match status" value="2"/>
</dbReference>
<feature type="region of interest" description="Disordered" evidence="1">
    <location>
        <begin position="493"/>
        <end position="513"/>
    </location>
</feature>
<dbReference type="PANTHER" id="PTHR21506">
    <property type="entry name" value="COMPONENT OF OLIGOMERIC GOLGI COMPLEX 6"/>
    <property type="match status" value="1"/>
</dbReference>
<dbReference type="SMART" id="SM01087">
    <property type="entry name" value="COG6"/>
    <property type="match status" value="1"/>
</dbReference>
<evidence type="ECO:0000313" key="3">
    <source>
        <dbReference type="EMBL" id="CAE0729112.1"/>
    </source>
</evidence>
<feature type="region of interest" description="Disordered" evidence="1">
    <location>
        <begin position="130"/>
        <end position="175"/>
    </location>
</feature>
<sequence length="824" mass="90098">MSSETMERANSGQGPTTGNANSTRGGGSQNSILSSKVFRALEVRSDTPAMKAALDALAHLPDHQDDLFTVDSRSVRVAIEQDALQQALLLQDELRSLLQTVTKLRQGVSETAAIAHRVDEVIHSSVITTTGSGSSAIGRNNNGDKSGGDGAISPSDDIGLGISTGDRNSDDDGDDALEQEQRLALLLSDCFTRRNIARKRVETVHEFLERFDLSEEDSRLLEHYAFEDVETSNVNGVAFLNALERVQVIRKELGQTVGSMDVLQSIQKHSHRLSDSSISSDENRLGASSALRMMETLAQKQERAYERLYHWLQKYLHLHSHEQQNPVLAQHDGDRLDEILSHPFVRRSLQTLKNVPAFYSHLLELIAQSRRSEETRRFLLALTSGHNGLPPIEMRAHDSVVYVGDMLAFCFRAFSVEADVVRGLFSLGGKAGEEGTKITRDEEEKDDDTPSTEDDTDYMVEKPLTVTEMLALSMGGISRPLKSRILQVISNLARRPGDDDDGESDDGMDDFDEEGASIRSHLSQLYEICGLLLFYASAVDKSMAKLSSGVENATKAREALVEAGENPIVAVILDCLGEATNAYEASLRVYASMLEQLQLLTGDSEASLAHTMIVRIVDGRKESPGFAADVDCPEAYRQILSLDWSCNVLVEAALPACKTLDDTVTLKRSISVARQGNLAASVVTSLEQKLSDKEGALIDVLVEKETADVLDLCGLGGLVSAWDRFKGVQVEGMTMATFPGLTPDEAESGMKEFFSSLYSPPIPSFENTIKDPTLRKLARNKIAKCICESYAGMHDAMLKPDTGGYGDTSFLGHSPQQVNTLFTV</sequence>
<feature type="compositionally biased region" description="Acidic residues" evidence="1">
    <location>
        <begin position="498"/>
        <end position="513"/>
    </location>
</feature>
<evidence type="ECO:0000259" key="2">
    <source>
        <dbReference type="Pfam" id="PF20653"/>
    </source>
</evidence>
<evidence type="ECO:0000256" key="1">
    <source>
        <dbReference type="SAM" id="MobiDB-lite"/>
    </source>
</evidence>
<dbReference type="InterPro" id="IPR048369">
    <property type="entry name" value="COG6_C"/>
</dbReference>
<protein>
    <recommendedName>
        <fullName evidence="2">Conserved Oligomeric Golgi complex subunit 6 C-terminal domain-containing protein</fullName>
    </recommendedName>
</protein>
<dbReference type="GO" id="GO:0017119">
    <property type="term" value="C:Golgi transport complex"/>
    <property type="evidence" value="ECO:0007669"/>
    <property type="project" value="InterPro"/>
</dbReference>
<dbReference type="AlphaFoldDB" id="A0A7S4EQN4"/>
<accession>A0A7S4EQN4</accession>
<organism evidence="3">
    <name type="scientific">Pseudo-nitzschia australis</name>
    <dbReference type="NCBI Taxonomy" id="44445"/>
    <lineage>
        <taxon>Eukaryota</taxon>
        <taxon>Sar</taxon>
        <taxon>Stramenopiles</taxon>
        <taxon>Ochrophyta</taxon>
        <taxon>Bacillariophyta</taxon>
        <taxon>Bacillariophyceae</taxon>
        <taxon>Bacillariophycidae</taxon>
        <taxon>Bacillariales</taxon>
        <taxon>Bacillariaceae</taxon>
        <taxon>Pseudo-nitzschia</taxon>
    </lineage>
</organism>
<reference evidence="3" key="1">
    <citation type="submission" date="2021-01" db="EMBL/GenBank/DDBJ databases">
        <authorList>
            <person name="Corre E."/>
            <person name="Pelletier E."/>
            <person name="Niang G."/>
            <person name="Scheremetjew M."/>
            <person name="Finn R."/>
            <person name="Kale V."/>
            <person name="Holt S."/>
            <person name="Cochrane G."/>
            <person name="Meng A."/>
            <person name="Brown T."/>
            <person name="Cohen L."/>
        </authorList>
    </citation>
    <scope>NUCLEOTIDE SEQUENCE</scope>
    <source>
        <strain evidence="3">10249 10 AB</strain>
    </source>
</reference>
<feature type="compositionally biased region" description="Acidic residues" evidence="1">
    <location>
        <begin position="443"/>
        <end position="457"/>
    </location>
</feature>
<name>A0A7S4EQN4_9STRA</name>
<feature type="region of interest" description="Disordered" evidence="1">
    <location>
        <begin position="435"/>
        <end position="457"/>
    </location>
</feature>
<dbReference type="InterPro" id="IPR010490">
    <property type="entry name" value="COG6"/>
</dbReference>
<feature type="region of interest" description="Disordered" evidence="1">
    <location>
        <begin position="1"/>
        <end position="30"/>
    </location>
</feature>